<dbReference type="GO" id="GO:0005664">
    <property type="term" value="C:nuclear origin of replication recognition complex"/>
    <property type="evidence" value="ECO:0007669"/>
    <property type="project" value="InterPro"/>
</dbReference>
<dbReference type="InterPro" id="IPR045667">
    <property type="entry name" value="ORC3_N"/>
</dbReference>
<evidence type="ECO:0000259" key="7">
    <source>
        <dbReference type="Pfam" id="PF07034"/>
    </source>
</evidence>
<name>A0A0C9ZSL0_9AGAM</name>
<protein>
    <recommendedName>
        <fullName evidence="11">Origin recognition complex subunit 3</fullName>
    </recommendedName>
</protein>
<feature type="region of interest" description="Disordered" evidence="6">
    <location>
        <begin position="627"/>
        <end position="656"/>
    </location>
</feature>
<dbReference type="Proteomes" id="UP000054485">
    <property type="component" value="Unassembled WGS sequence"/>
</dbReference>
<reference evidence="10" key="2">
    <citation type="submission" date="2015-01" db="EMBL/GenBank/DDBJ databases">
        <title>Evolutionary Origins and Diversification of the Mycorrhizal Mutualists.</title>
        <authorList>
            <consortium name="DOE Joint Genome Institute"/>
            <consortium name="Mycorrhizal Genomics Consortium"/>
            <person name="Kohler A."/>
            <person name="Kuo A."/>
            <person name="Nagy L.G."/>
            <person name="Floudas D."/>
            <person name="Copeland A."/>
            <person name="Barry K.W."/>
            <person name="Cichocki N."/>
            <person name="Veneault-Fourrey C."/>
            <person name="LaButti K."/>
            <person name="Lindquist E.A."/>
            <person name="Lipzen A."/>
            <person name="Lundell T."/>
            <person name="Morin E."/>
            <person name="Murat C."/>
            <person name="Riley R."/>
            <person name="Ohm R."/>
            <person name="Sun H."/>
            <person name="Tunlid A."/>
            <person name="Henrissat B."/>
            <person name="Grigoriev I.V."/>
            <person name="Hibbett D.S."/>
            <person name="Martin F."/>
        </authorList>
    </citation>
    <scope>NUCLEOTIDE SEQUENCE [LARGE SCALE GENOMIC DNA]</scope>
    <source>
        <strain evidence="10">UH-Slu-Lm8-n1</strain>
    </source>
</reference>
<keyword evidence="5" id="KW-0539">Nucleus</keyword>
<keyword evidence="10" id="KW-1185">Reference proteome</keyword>
<gene>
    <name evidence="9" type="ORF">CY34DRAFT_806807</name>
</gene>
<reference evidence="9 10" key="1">
    <citation type="submission" date="2014-04" db="EMBL/GenBank/DDBJ databases">
        <authorList>
            <consortium name="DOE Joint Genome Institute"/>
            <person name="Kuo A."/>
            <person name="Ruytinx J."/>
            <person name="Rineau F."/>
            <person name="Colpaert J."/>
            <person name="Kohler A."/>
            <person name="Nagy L.G."/>
            <person name="Floudas D."/>
            <person name="Copeland A."/>
            <person name="Barry K.W."/>
            <person name="Cichocki N."/>
            <person name="Veneault-Fourrey C."/>
            <person name="LaButti K."/>
            <person name="Lindquist E.A."/>
            <person name="Lipzen A."/>
            <person name="Lundell T."/>
            <person name="Morin E."/>
            <person name="Murat C."/>
            <person name="Sun H."/>
            <person name="Tunlid A."/>
            <person name="Henrissat B."/>
            <person name="Grigoriev I.V."/>
            <person name="Hibbett D.S."/>
            <person name="Martin F."/>
            <person name="Nordberg H.P."/>
            <person name="Cantor M.N."/>
            <person name="Hua S.X."/>
        </authorList>
    </citation>
    <scope>NUCLEOTIDE SEQUENCE [LARGE SCALE GENOMIC DNA]</scope>
    <source>
        <strain evidence="9 10">UH-Slu-Lm8-n1</strain>
    </source>
</reference>
<evidence type="ECO:0000256" key="3">
    <source>
        <dbReference type="ARBA" id="ARBA00022705"/>
    </source>
</evidence>
<dbReference type="EMBL" id="KN835289">
    <property type="protein sequence ID" value="KIK40810.1"/>
    <property type="molecule type" value="Genomic_DNA"/>
</dbReference>
<dbReference type="STRING" id="930992.A0A0C9ZSL0"/>
<evidence type="ECO:0000313" key="10">
    <source>
        <dbReference type="Proteomes" id="UP000054485"/>
    </source>
</evidence>
<feature type="domain" description="Origin recognition complex subunit 3 winged helix C-terminal" evidence="8">
    <location>
        <begin position="558"/>
        <end position="701"/>
    </location>
</feature>
<dbReference type="InterPro" id="IPR040855">
    <property type="entry name" value="ORC_WH_C"/>
</dbReference>
<evidence type="ECO:0000313" key="9">
    <source>
        <dbReference type="EMBL" id="KIK40810.1"/>
    </source>
</evidence>
<keyword evidence="3" id="KW-0235">DNA replication</keyword>
<dbReference type="InParanoid" id="A0A0C9ZSL0"/>
<dbReference type="GO" id="GO:0003688">
    <property type="term" value="F:DNA replication origin binding"/>
    <property type="evidence" value="ECO:0007669"/>
    <property type="project" value="TreeGrafter"/>
</dbReference>
<dbReference type="Pfam" id="PF18137">
    <property type="entry name" value="WHD_ORC"/>
    <property type="match status" value="1"/>
</dbReference>
<evidence type="ECO:0000259" key="8">
    <source>
        <dbReference type="Pfam" id="PF18137"/>
    </source>
</evidence>
<comment type="similarity">
    <text evidence="2">Belongs to the ORC3 family.</text>
</comment>
<dbReference type="GO" id="GO:0031261">
    <property type="term" value="C:DNA replication preinitiation complex"/>
    <property type="evidence" value="ECO:0007669"/>
    <property type="project" value="TreeGrafter"/>
</dbReference>
<comment type="subcellular location">
    <subcellularLocation>
        <location evidence="1">Nucleus</location>
    </subcellularLocation>
</comment>
<evidence type="ECO:0000256" key="2">
    <source>
        <dbReference type="ARBA" id="ARBA00010977"/>
    </source>
</evidence>
<dbReference type="InterPro" id="IPR020795">
    <property type="entry name" value="ORC3"/>
</dbReference>
<dbReference type="AlphaFoldDB" id="A0A0C9ZSL0"/>
<organism evidence="9 10">
    <name type="scientific">Suillus luteus UH-Slu-Lm8-n1</name>
    <dbReference type="NCBI Taxonomy" id="930992"/>
    <lineage>
        <taxon>Eukaryota</taxon>
        <taxon>Fungi</taxon>
        <taxon>Dikarya</taxon>
        <taxon>Basidiomycota</taxon>
        <taxon>Agaricomycotina</taxon>
        <taxon>Agaricomycetes</taxon>
        <taxon>Agaricomycetidae</taxon>
        <taxon>Boletales</taxon>
        <taxon>Suillineae</taxon>
        <taxon>Suillaceae</taxon>
        <taxon>Suillus</taxon>
    </lineage>
</organism>
<sequence>MTVDTDLEDVNQTTVYIPFNASDDTGVDTAPASLFPERDFHQGCHLRLQACRAAWGKCLERMQELIHSLHAPVVESVVEQVKKCYTDELPGLPYPELPVISVTSSSTSSSLFDEISFRLEENTDELFEDTNDHFVTRVFPSDCTTLTGMMKVIVSGFVSRSPTGGQDIKRKPSTSLAAYDIALLEAWYRAVCDTRDDRHRRSRLVVIMHDFEQLEPQVVQDMFEICSSYISRVPLVFILALASPPSPSYIRATYPHSLLALLRVRDCPFPLAQTSLHNILLETFFDPTFEPEIMIGPTTIDFAVEFFTRHNSSLDGLLSILQLAHMKHFEEPLTVLAPAQVLGQPKDAAKVLLTPDAFPFLDALFARIHESTLIAPVEHATSWRSATADSLLSLVETARETFRMRAKLLRVAFRLVLHVRQFLLVQGHKTVQGDQTVPDLMCLALRGRLGSVYGHLCSMVRKLPAAQLEEFVREVHDFFENAPEDVKAAEDEVISRVEIAYKMLGRDVSAQDISSPLGNWLSEYFRLRIVALEDAPLWDIWYTGSMPFPSELINPSPRASILAGLTRPLDYVSPGQQSGDDEDGDLPDISILFKGYLESAKMINVYDWFESFAVFLEARKRRVGKTRIPDGADETSRTPSKKKGKQKQVEGEVVDKNAGEDEEEWLMEVQVRFIRALQELDYLGFIKHTGRKADHVMRTVFDSPE</sequence>
<accession>A0A0C9ZSL0</accession>
<dbReference type="PANTHER" id="PTHR12748:SF0">
    <property type="entry name" value="ORIGIN RECOGNITION COMPLEX SUBUNIT 3"/>
    <property type="match status" value="1"/>
</dbReference>
<dbReference type="GO" id="GO:0006270">
    <property type="term" value="P:DNA replication initiation"/>
    <property type="evidence" value="ECO:0007669"/>
    <property type="project" value="TreeGrafter"/>
</dbReference>
<evidence type="ECO:0008006" key="11">
    <source>
        <dbReference type="Google" id="ProtNLM"/>
    </source>
</evidence>
<dbReference type="CDD" id="cd20704">
    <property type="entry name" value="Orc3"/>
    <property type="match status" value="1"/>
</dbReference>
<evidence type="ECO:0000256" key="5">
    <source>
        <dbReference type="ARBA" id="ARBA00023242"/>
    </source>
</evidence>
<evidence type="ECO:0000256" key="1">
    <source>
        <dbReference type="ARBA" id="ARBA00004123"/>
    </source>
</evidence>
<feature type="domain" description="Origin recognition complex subunit 3 N-terminal" evidence="7">
    <location>
        <begin position="27"/>
        <end position="336"/>
    </location>
</feature>
<evidence type="ECO:0000256" key="6">
    <source>
        <dbReference type="SAM" id="MobiDB-lite"/>
    </source>
</evidence>
<evidence type="ECO:0000256" key="4">
    <source>
        <dbReference type="ARBA" id="ARBA00023125"/>
    </source>
</evidence>
<dbReference type="PANTHER" id="PTHR12748">
    <property type="entry name" value="ORIGIN RECOGNITION COMPLEX SUBUNIT 3"/>
    <property type="match status" value="1"/>
</dbReference>
<dbReference type="OrthoDB" id="10265211at2759"/>
<proteinExistence type="inferred from homology"/>
<keyword evidence="4" id="KW-0238">DNA-binding</keyword>
<feature type="compositionally biased region" description="Basic and acidic residues" evidence="6">
    <location>
        <begin position="627"/>
        <end position="636"/>
    </location>
</feature>
<dbReference type="GO" id="GO:0005656">
    <property type="term" value="C:nuclear pre-replicative complex"/>
    <property type="evidence" value="ECO:0007669"/>
    <property type="project" value="TreeGrafter"/>
</dbReference>
<dbReference type="HOGENOM" id="CLU_010669_1_0_1"/>
<feature type="compositionally biased region" description="Basic and acidic residues" evidence="6">
    <location>
        <begin position="647"/>
        <end position="656"/>
    </location>
</feature>
<dbReference type="Pfam" id="PF07034">
    <property type="entry name" value="ORC3_N"/>
    <property type="match status" value="1"/>
</dbReference>